<dbReference type="EMBL" id="QGNW01001140">
    <property type="protein sequence ID" value="RVW53788.1"/>
    <property type="molecule type" value="Genomic_DNA"/>
</dbReference>
<dbReference type="SUPFAM" id="SSF56672">
    <property type="entry name" value="DNA/RNA polymerases"/>
    <property type="match status" value="1"/>
</dbReference>
<dbReference type="Pfam" id="PF14223">
    <property type="entry name" value="Retrotran_gag_2"/>
    <property type="match status" value="1"/>
</dbReference>
<sequence length="1143" mass="127228">MVVSSPSPPTLPLNTMVHMLTIKLTSSNYLLWRNQFVPLLASQELFGYLDGSIAAPSPMITASDGTSKSNPAYTSWLHTDQTLLSLLYSSLTEESMSEVLGFRHSHEAWHALEVSFSHRSKTRELQLKDELQLMHRGSQSIAEFSRTFKGLCDQLVAIGRPIDDTDKVHWYLRALGPDYKIFSTIMMSQLPLPSFAEIVPKALSHEIFERSVSHSSSNSAYFVQQTSKVVGHKQVKHRSSASPTPFANSKSSSNSSVHCQLCDKEGHLAKRCWNFLKLKKKQSANLAEAFSTCSIQDFNDSEWFPDSGATSHMTSDTEGVNQPAVYYGNERVMVGNGQSLAISHTGSISSLVPSSPLLLSNVLVDRVTRVVLGVGRCENGLYVLDRRHHALVSTTSSPLGKSHRLPFSLNNERCAMPFDRLHCDLWGPSPVSSFNGYRYYACDGGTEFTNNKFRSHLHLCGIDLRLACPYTPSQNGIAERKHRHVIETGLTLMFHARVPLSLWVEAFSTVVFLINRLPSLSLAGKTPYELLFGKQPDYSMPRTFGCLCFPYLRDYSPNKLSPKSTPYVFLGYSTLHKGFQCLDCKTHRVYVSRHVQFYEHTFPYNGDFVQNLPSNIDYIHFSESQECVSSSSNVSTSDSLSSPSFSNSLCLPCNDIPHLSLTSSPGPQVPLDDDSLLDSIATDSTTPSLVSSSPRVTNSSHPMITRGKAGIFKPRLYHKNDTWVLVPRPQHHNVVGCRWVFKTKLHSDGSIERHKACLVAQGFSQVHGLDFGDTFSPVVRPATVRIILSLAVTSGLRLHKLDVKNAFLHGFLNEEVYMEQPPGYTDPYQADSSLFVYHSSLGTVYLLLYVDDMIITGTNEKGLFLSQTKYDLDLLQRASMIDAKPISTPFVVGQHLSVGGTLFSDPTLFRSLAGALQYLTITRPDLSFSVNSICQFIHAPTEDHFHALKRILRYVKGTAHHGLQLHKQSTRDLLGYSDSDWAGCPDTRRSTTGYAIFFGANLISWSSKKQSIVSRSSAEAEYRSLAIATADIAWIIQLLRDLHVTLSVPPKILCDNQSTIFMAVNPITRPRSKHIAIDYHFVRELVDKGTLKIDFVPSHLQLADSLTKGVTKPQFYLFRSKLSVLPSTTLTLQGGDKGESNSP</sequence>
<dbReference type="PROSITE" id="PS50994">
    <property type="entry name" value="INTEGRASE"/>
    <property type="match status" value="1"/>
</dbReference>
<dbReference type="InterPro" id="IPR001584">
    <property type="entry name" value="Integrase_cat-core"/>
</dbReference>
<name>A0A438F1A3_VITVI</name>
<dbReference type="Pfam" id="PF25597">
    <property type="entry name" value="SH3_retrovirus"/>
    <property type="match status" value="1"/>
</dbReference>
<dbReference type="CDD" id="cd09272">
    <property type="entry name" value="RNase_HI_RT_Ty1"/>
    <property type="match status" value="1"/>
</dbReference>
<evidence type="ECO:0000259" key="2">
    <source>
        <dbReference type="PROSITE" id="PS50994"/>
    </source>
</evidence>
<comment type="caution">
    <text evidence="3">The sequence shown here is derived from an EMBL/GenBank/DDBJ whole genome shotgun (WGS) entry which is preliminary data.</text>
</comment>
<dbReference type="Proteomes" id="UP000288805">
    <property type="component" value="Unassembled WGS sequence"/>
</dbReference>
<dbReference type="GO" id="GO:0015074">
    <property type="term" value="P:DNA integration"/>
    <property type="evidence" value="ECO:0007669"/>
    <property type="project" value="InterPro"/>
</dbReference>
<evidence type="ECO:0000313" key="3">
    <source>
        <dbReference type="EMBL" id="RVW53788.1"/>
    </source>
</evidence>
<feature type="domain" description="Integrase catalytic" evidence="2">
    <location>
        <begin position="443"/>
        <end position="535"/>
    </location>
</feature>
<dbReference type="InterPro" id="IPR012337">
    <property type="entry name" value="RNaseH-like_sf"/>
</dbReference>
<accession>A0A438F1A3</accession>
<organism evidence="3 4">
    <name type="scientific">Vitis vinifera</name>
    <name type="common">Grape</name>
    <dbReference type="NCBI Taxonomy" id="29760"/>
    <lineage>
        <taxon>Eukaryota</taxon>
        <taxon>Viridiplantae</taxon>
        <taxon>Streptophyta</taxon>
        <taxon>Embryophyta</taxon>
        <taxon>Tracheophyta</taxon>
        <taxon>Spermatophyta</taxon>
        <taxon>Magnoliopsida</taxon>
        <taxon>eudicotyledons</taxon>
        <taxon>Gunneridae</taxon>
        <taxon>Pentapetalae</taxon>
        <taxon>rosids</taxon>
        <taxon>Vitales</taxon>
        <taxon>Vitaceae</taxon>
        <taxon>Viteae</taxon>
        <taxon>Vitis</taxon>
    </lineage>
</organism>
<dbReference type="InterPro" id="IPR043502">
    <property type="entry name" value="DNA/RNA_pol_sf"/>
</dbReference>
<dbReference type="SUPFAM" id="SSF53098">
    <property type="entry name" value="Ribonuclease H-like"/>
    <property type="match status" value="1"/>
</dbReference>
<dbReference type="GO" id="GO:0003676">
    <property type="term" value="F:nucleic acid binding"/>
    <property type="evidence" value="ECO:0007669"/>
    <property type="project" value="InterPro"/>
</dbReference>
<evidence type="ECO:0000313" key="4">
    <source>
        <dbReference type="Proteomes" id="UP000288805"/>
    </source>
</evidence>
<gene>
    <name evidence="3" type="primary">RE1_1023</name>
    <name evidence="3" type="ORF">CK203_101401</name>
</gene>
<dbReference type="InterPro" id="IPR057670">
    <property type="entry name" value="SH3_retrovirus"/>
</dbReference>
<evidence type="ECO:0000256" key="1">
    <source>
        <dbReference type="SAM" id="MobiDB-lite"/>
    </source>
</evidence>
<dbReference type="Pfam" id="PF07727">
    <property type="entry name" value="RVT_2"/>
    <property type="match status" value="1"/>
</dbReference>
<proteinExistence type="predicted"/>
<dbReference type="Gene3D" id="3.30.420.10">
    <property type="entry name" value="Ribonuclease H-like superfamily/Ribonuclease H"/>
    <property type="match status" value="1"/>
</dbReference>
<feature type="region of interest" description="Disordered" evidence="1">
    <location>
        <begin position="233"/>
        <end position="255"/>
    </location>
</feature>
<reference evidence="3 4" key="1">
    <citation type="journal article" date="2018" name="PLoS Genet.">
        <title>Population sequencing reveals clonal diversity and ancestral inbreeding in the grapevine cultivar Chardonnay.</title>
        <authorList>
            <person name="Roach M.J."/>
            <person name="Johnson D.L."/>
            <person name="Bohlmann J."/>
            <person name="van Vuuren H.J."/>
            <person name="Jones S.J."/>
            <person name="Pretorius I.S."/>
            <person name="Schmidt S.A."/>
            <person name="Borneman A.R."/>
        </authorList>
    </citation>
    <scope>NUCLEOTIDE SEQUENCE [LARGE SCALE GENOMIC DNA]</scope>
    <source>
        <strain evidence="4">cv. Chardonnay</strain>
        <tissue evidence="3">Leaf</tissue>
    </source>
</reference>
<protein>
    <submittedName>
        <fullName evidence="3">Retrovirus-related Pol polyprotein from transposon RE1</fullName>
    </submittedName>
</protein>
<dbReference type="PANTHER" id="PTHR11439:SF455">
    <property type="entry name" value="RLK (RECEPTOR-LIKE PROTEIN KINASE) 8, PUTATIVE-RELATED"/>
    <property type="match status" value="1"/>
</dbReference>
<dbReference type="InterPro" id="IPR036397">
    <property type="entry name" value="RNaseH_sf"/>
</dbReference>
<dbReference type="PANTHER" id="PTHR11439">
    <property type="entry name" value="GAG-POL-RELATED RETROTRANSPOSON"/>
    <property type="match status" value="1"/>
</dbReference>
<dbReference type="InterPro" id="IPR013103">
    <property type="entry name" value="RVT_2"/>
</dbReference>
<dbReference type="AlphaFoldDB" id="A0A438F1A3"/>